<sequence>MEKEFLKIMENIQRPSGEIKVVYFSSKSNNTHRMIQKLGLSSERIPININEKIDVNQDYVLFCPTYSGGLDITEGAVPKQVIQFLNKESNRINCKGIVASGNTNFGSTFALAGPILSQKLNVPYLYSFELLGTKQDVIRLKEILTKFWRKGDKNVK</sequence>
<dbReference type="EMBL" id="PSZO01000009">
    <property type="protein sequence ID" value="TCG11297.1"/>
    <property type="molecule type" value="Genomic_DNA"/>
</dbReference>
<evidence type="ECO:0000256" key="3">
    <source>
        <dbReference type="HAMAP-Rule" id="MF_00128"/>
    </source>
</evidence>
<keyword evidence="5" id="KW-1185">Reference proteome</keyword>
<protein>
    <recommendedName>
        <fullName evidence="3">Protein NrdI</fullName>
    </recommendedName>
</protein>
<dbReference type="NCBIfam" id="TIGR00333">
    <property type="entry name" value="nrdI"/>
    <property type="match status" value="1"/>
</dbReference>
<evidence type="ECO:0000313" key="4">
    <source>
        <dbReference type="EMBL" id="TCG11297.1"/>
    </source>
</evidence>
<dbReference type="PANTHER" id="PTHR37297:SF1">
    <property type="entry name" value="PROTEIN NRDI"/>
    <property type="match status" value="1"/>
</dbReference>
<dbReference type="OrthoDB" id="350535at2"/>
<dbReference type="PANTHER" id="PTHR37297">
    <property type="entry name" value="PROTEIN NRDI"/>
    <property type="match status" value="1"/>
</dbReference>
<evidence type="ECO:0000256" key="2">
    <source>
        <dbReference type="ARBA" id="ARBA00009942"/>
    </source>
</evidence>
<dbReference type="Gene3D" id="3.40.50.360">
    <property type="match status" value="1"/>
</dbReference>
<comment type="similarity">
    <text evidence="2 3">Belongs to the NrdI family.</text>
</comment>
<comment type="caution">
    <text evidence="4">The sequence shown here is derived from an EMBL/GenBank/DDBJ whole genome shotgun (WGS) entry which is preliminary data.</text>
</comment>
<dbReference type="RefSeq" id="WP_131599026.1">
    <property type="nucleotide sequence ID" value="NZ_CBDBYK010000010.1"/>
</dbReference>
<reference evidence="4 5" key="1">
    <citation type="submission" date="2018-02" db="EMBL/GenBank/DDBJ databases">
        <title>Mycoplasma marinum and Mycoplasma todarodis sp. nov., moderately halophilic and psychrotolerant mycoplasmas isolated from cephalopods.</title>
        <authorList>
            <person name="Viver T."/>
        </authorList>
    </citation>
    <scope>NUCLEOTIDE SEQUENCE [LARGE SCALE GENOMIC DNA]</scope>
    <source>
        <strain evidence="4 5">PE</strain>
    </source>
</reference>
<dbReference type="SUPFAM" id="SSF52218">
    <property type="entry name" value="Flavoproteins"/>
    <property type="match status" value="1"/>
</dbReference>
<dbReference type="AlphaFoldDB" id="A0A4R0XU27"/>
<organism evidence="4 5">
    <name type="scientific">Mycoplasma marinum</name>
    <dbReference type="NCBI Taxonomy" id="1937190"/>
    <lineage>
        <taxon>Bacteria</taxon>
        <taxon>Bacillati</taxon>
        <taxon>Mycoplasmatota</taxon>
        <taxon>Mollicutes</taxon>
        <taxon>Mycoplasmataceae</taxon>
        <taxon>Mycoplasma</taxon>
    </lineage>
</organism>
<dbReference type="InterPro" id="IPR004465">
    <property type="entry name" value="RNR_NrdI"/>
</dbReference>
<dbReference type="Pfam" id="PF07972">
    <property type="entry name" value="Flavodoxin_NdrI"/>
    <property type="match status" value="1"/>
</dbReference>
<proteinExistence type="inferred from homology"/>
<dbReference type="InterPro" id="IPR020852">
    <property type="entry name" value="RNR_Ib_NrdI_bac"/>
</dbReference>
<evidence type="ECO:0000313" key="5">
    <source>
        <dbReference type="Proteomes" id="UP000294192"/>
    </source>
</evidence>
<dbReference type="Proteomes" id="UP000294192">
    <property type="component" value="Unassembled WGS sequence"/>
</dbReference>
<dbReference type="GO" id="GO:0010181">
    <property type="term" value="F:FMN binding"/>
    <property type="evidence" value="ECO:0007669"/>
    <property type="project" value="InterPro"/>
</dbReference>
<dbReference type="PIRSF" id="PIRSF005087">
    <property type="entry name" value="NrdI"/>
    <property type="match status" value="1"/>
</dbReference>
<comment type="function">
    <text evidence="1 3">Probably involved in ribonucleotide reductase function.</text>
</comment>
<name>A0A4R0XU27_9MOLU</name>
<accession>A0A4R0XU27</accession>
<evidence type="ECO:0000256" key="1">
    <source>
        <dbReference type="ARBA" id="ARBA00003999"/>
    </source>
</evidence>
<dbReference type="InterPro" id="IPR029039">
    <property type="entry name" value="Flavoprotein-like_sf"/>
</dbReference>
<gene>
    <name evidence="3" type="primary">nrdI</name>
    <name evidence="4" type="ORF">C4B24_02525</name>
</gene>
<dbReference type="HAMAP" id="MF_00128">
    <property type="entry name" value="NrdI"/>
    <property type="match status" value="1"/>
</dbReference>